<dbReference type="EMBL" id="JAAVXB010000006">
    <property type="protein sequence ID" value="NKF23054.1"/>
    <property type="molecule type" value="Genomic_DNA"/>
</dbReference>
<dbReference type="Gene3D" id="3.40.630.30">
    <property type="match status" value="1"/>
</dbReference>
<dbReference type="SUPFAM" id="SSF55729">
    <property type="entry name" value="Acyl-CoA N-acyltransferases (Nat)"/>
    <property type="match status" value="1"/>
</dbReference>
<evidence type="ECO:0000313" key="2">
    <source>
        <dbReference type="EMBL" id="NKF23054.1"/>
    </source>
</evidence>
<dbReference type="InterPro" id="IPR024035">
    <property type="entry name" value="MSMEG_0567_GNAT"/>
</dbReference>
<dbReference type="CDD" id="cd04301">
    <property type="entry name" value="NAT_SF"/>
    <property type="match status" value="1"/>
</dbReference>
<dbReference type="GO" id="GO:0016747">
    <property type="term" value="F:acyltransferase activity, transferring groups other than amino-acyl groups"/>
    <property type="evidence" value="ECO:0007669"/>
    <property type="project" value="InterPro"/>
</dbReference>
<protein>
    <submittedName>
        <fullName evidence="2">GNAT family N-acetyltransferase</fullName>
    </submittedName>
</protein>
<keyword evidence="3" id="KW-1185">Reference proteome</keyword>
<name>A0A969WAQ2_9GAMM</name>
<reference evidence="2" key="1">
    <citation type="submission" date="2020-03" db="EMBL/GenBank/DDBJ databases">
        <title>Solimonas marina sp. nov., isolated from deep seawater of the Pacific Ocean.</title>
        <authorList>
            <person name="Liu X."/>
            <person name="Lai Q."/>
            <person name="Sun F."/>
            <person name="Gai Y."/>
            <person name="Li G."/>
            <person name="Shao Z."/>
        </authorList>
    </citation>
    <scope>NUCLEOTIDE SEQUENCE</scope>
    <source>
        <strain evidence="2">C16B3</strain>
    </source>
</reference>
<proteinExistence type="predicted"/>
<sequence length="181" mass="20313">MLIASTPFVPSEYRVKLITEAWEQREAAALRVAVFCDEQGIFEHDDRDALDRSATTLVAVSCLHGMPEQVVGTVRIHQRRDDATHWQGSRLAVRPEYRRVAWLGSALIRLAVCTAHARGARCFTAHVQAANVPLFERLHWHTLETITLFGRPHHRMQADLAHYPPFAAGDWGFVAGARLAA</sequence>
<gene>
    <name evidence="2" type="ORF">G7Y82_12055</name>
</gene>
<evidence type="ECO:0000259" key="1">
    <source>
        <dbReference type="PROSITE" id="PS51186"/>
    </source>
</evidence>
<dbReference type="InterPro" id="IPR016181">
    <property type="entry name" value="Acyl_CoA_acyltransferase"/>
</dbReference>
<dbReference type="PROSITE" id="PS51186">
    <property type="entry name" value="GNAT"/>
    <property type="match status" value="1"/>
</dbReference>
<dbReference type="NCBIfam" id="TIGR04045">
    <property type="entry name" value="MSMEG_0567_GNAT"/>
    <property type="match status" value="1"/>
</dbReference>
<feature type="domain" description="N-acetyltransferase" evidence="1">
    <location>
        <begin position="13"/>
        <end position="170"/>
    </location>
</feature>
<dbReference type="RefSeq" id="WP_168148381.1">
    <property type="nucleotide sequence ID" value="NZ_JAAVXB010000006.1"/>
</dbReference>
<accession>A0A969WAQ2</accession>
<dbReference type="Proteomes" id="UP000653472">
    <property type="component" value="Unassembled WGS sequence"/>
</dbReference>
<dbReference type="AlphaFoldDB" id="A0A969WAQ2"/>
<organism evidence="2 3">
    <name type="scientific">Solimonas marina</name>
    <dbReference type="NCBI Taxonomy" id="2714601"/>
    <lineage>
        <taxon>Bacteria</taxon>
        <taxon>Pseudomonadati</taxon>
        <taxon>Pseudomonadota</taxon>
        <taxon>Gammaproteobacteria</taxon>
        <taxon>Nevskiales</taxon>
        <taxon>Nevskiaceae</taxon>
        <taxon>Solimonas</taxon>
    </lineage>
</organism>
<evidence type="ECO:0000313" key="3">
    <source>
        <dbReference type="Proteomes" id="UP000653472"/>
    </source>
</evidence>
<dbReference type="InterPro" id="IPR000182">
    <property type="entry name" value="GNAT_dom"/>
</dbReference>
<comment type="caution">
    <text evidence="2">The sequence shown here is derived from an EMBL/GenBank/DDBJ whole genome shotgun (WGS) entry which is preliminary data.</text>
</comment>
<dbReference type="Pfam" id="PF00583">
    <property type="entry name" value="Acetyltransf_1"/>
    <property type="match status" value="1"/>
</dbReference>